<dbReference type="GeneID" id="13882728"/>
<evidence type="ECO:0000256" key="2">
    <source>
        <dbReference type="SAM" id="Phobius"/>
    </source>
</evidence>
<dbReference type="HOGENOM" id="CLU_127263_1_0_1"/>
<dbReference type="Proteomes" id="UP000005220">
    <property type="component" value="Chromosome 5"/>
</dbReference>
<keyword evidence="2" id="KW-0812">Transmembrane</keyword>
<reference evidence="3 4" key="1">
    <citation type="journal article" date="2011" name="Proc. Natl. Acad. Sci. U.S.A.">
        <title>Evolutionary erosion of yeast sex chromosomes by mating-type switching accidents.</title>
        <authorList>
            <person name="Gordon J.L."/>
            <person name="Armisen D."/>
            <person name="Proux-Wera E."/>
            <person name="Oheigeartaigh S.S."/>
            <person name="Byrne K.P."/>
            <person name="Wolfe K.H."/>
        </authorList>
    </citation>
    <scope>NUCLEOTIDE SEQUENCE [LARGE SCALE GENOMIC DNA]</scope>
    <source>
        <strain evidence="4">ATCC 22294 / BCRC 22015 / CBS 2517 / CECT 1963 / NBRC 1671 / NRRL Y-8276</strain>
    </source>
</reference>
<dbReference type="KEGG" id="kaf:KAFR_0E00730"/>
<dbReference type="FunCoup" id="H2AV27">
    <property type="interactions" value="62"/>
</dbReference>
<feature type="transmembrane region" description="Helical" evidence="2">
    <location>
        <begin position="96"/>
        <end position="115"/>
    </location>
</feature>
<proteinExistence type="predicted"/>
<keyword evidence="4" id="KW-1185">Reference proteome</keyword>
<dbReference type="RefSeq" id="XP_003957362.1">
    <property type="nucleotide sequence ID" value="XM_003957313.1"/>
</dbReference>
<dbReference type="EMBL" id="HE650825">
    <property type="protein sequence ID" value="CCF58227.1"/>
    <property type="molecule type" value="Genomic_DNA"/>
</dbReference>
<name>H2AV27_KAZAF</name>
<evidence type="ECO:0000313" key="3">
    <source>
        <dbReference type="EMBL" id="CCF58227.1"/>
    </source>
</evidence>
<dbReference type="OrthoDB" id="4082954at2759"/>
<dbReference type="GO" id="GO:1990524">
    <property type="term" value="C:INA complex"/>
    <property type="evidence" value="ECO:0007669"/>
    <property type="project" value="EnsemblFungi"/>
</dbReference>
<sequence>MNKILITSNLSRISGHFVIKNANTYRYIASKPSVIRSLEDLSKLESLDGVGPKLIKRLIEKRTEELNIKNELEVLKKFQNEEGEVRKLSLRKFTRPAWILLIMSSTVFLCCKYLWCQLEYNQREQEYQQEVAKLEKELNLLMNQENDRENNKKWYRRWF</sequence>
<keyword evidence="2" id="KW-0472">Membrane</keyword>
<protein>
    <submittedName>
        <fullName evidence="3">Uncharacterized protein</fullName>
    </submittedName>
</protein>
<feature type="coiled-coil region" evidence="1">
    <location>
        <begin position="117"/>
        <end position="151"/>
    </location>
</feature>
<evidence type="ECO:0000313" key="4">
    <source>
        <dbReference type="Proteomes" id="UP000005220"/>
    </source>
</evidence>
<accession>H2AV27</accession>
<gene>
    <name evidence="3" type="primary">KAFR0E00730</name>
    <name evidence="3" type="ORF">KAFR_0E00730</name>
</gene>
<dbReference type="GO" id="GO:0033615">
    <property type="term" value="P:mitochondrial proton-transporting ATP synthase complex assembly"/>
    <property type="evidence" value="ECO:0007669"/>
    <property type="project" value="EnsemblFungi"/>
</dbReference>
<organism evidence="3 4">
    <name type="scientific">Kazachstania africana (strain ATCC 22294 / BCRC 22015 / CBS 2517 / CECT 1963 / NBRC 1671 / NRRL Y-8276)</name>
    <name type="common">Yeast</name>
    <name type="synonym">Kluyveromyces africanus</name>
    <dbReference type="NCBI Taxonomy" id="1071382"/>
    <lineage>
        <taxon>Eukaryota</taxon>
        <taxon>Fungi</taxon>
        <taxon>Dikarya</taxon>
        <taxon>Ascomycota</taxon>
        <taxon>Saccharomycotina</taxon>
        <taxon>Saccharomycetes</taxon>
        <taxon>Saccharomycetales</taxon>
        <taxon>Saccharomycetaceae</taxon>
        <taxon>Kazachstania</taxon>
    </lineage>
</organism>
<keyword evidence="2" id="KW-1133">Transmembrane helix</keyword>
<dbReference type="eggNOG" id="ENOG502S3U1">
    <property type="taxonomic scope" value="Eukaryota"/>
</dbReference>
<dbReference type="AlphaFoldDB" id="H2AV27"/>
<dbReference type="GO" id="GO:1990677">
    <property type="term" value="C:mitochondrial inner membrane assembly complex"/>
    <property type="evidence" value="ECO:0007669"/>
    <property type="project" value="EnsemblFungi"/>
</dbReference>
<evidence type="ECO:0000256" key="1">
    <source>
        <dbReference type="SAM" id="Coils"/>
    </source>
</evidence>
<keyword evidence="1" id="KW-0175">Coiled coil</keyword>
<dbReference type="InParanoid" id="H2AV27"/>